<dbReference type="AlphaFoldDB" id="A0A5S3N3R3"/>
<dbReference type="Pfam" id="PF13584">
    <property type="entry name" value="BatD"/>
    <property type="match status" value="1"/>
</dbReference>
<accession>A0A5S3N3R3</accession>
<gene>
    <name evidence="2" type="ORF">FDT66_08415</name>
</gene>
<keyword evidence="3" id="KW-1185">Reference proteome</keyword>
<reference evidence="2 3" key="1">
    <citation type="submission" date="2019-05" db="EMBL/GenBank/DDBJ databases">
        <title>Polaribacter aestuariivivens sp. nov., isolated from a tidal flat.</title>
        <authorList>
            <person name="Yoon J.-H."/>
        </authorList>
    </citation>
    <scope>NUCLEOTIDE SEQUENCE [LARGE SCALE GENOMIC DNA]</scope>
    <source>
        <strain evidence="2 3">DBTF-3</strain>
    </source>
</reference>
<organism evidence="2 3">
    <name type="scientific">Polaribacter aestuariivivens</name>
    <dbReference type="NCBI Taxonomy" id="2304626"/>
    <lineage>
        <taxon>Bacteria</taxon>
        <taxon>Pseudomonadati</taxon>
        <taxon>Bacteroidota</taxon>
        <taxon>Flavobacteriia</taxon>
        <taxon>Flavobacteriales</taxon>
        <taxon>Flavobacteriaceae</taxon>
    </lineage>
</organism>
<dbReference type="EMBL" id="VANR01000004">
    <property type="protein sequence ID" value="TMM29883.1"/>
    <property type="molecule type" value="Genomic_DNA"/>
</dbReference>
<feature type="transmembrane region" description="Helical" evidence="1">
    <location>
        <begin position="142"/>
        <end position="162"/>
    </location>
</feature>
<keyword evidence="1" id="KW-0472">Membrane</keyword>
<name>A0A5S3N3R3_9FLAO</name>
<protein>
    <recommendedName>
        <fullName evidence="4">Protein BatD</fullName>
    </recommendedName>
</protein>
<dbReference type="RefSeq" id="WP_138535733.1">
    <property type="nucleotide sequence ID" value="NZ_VANR01000004.1"/>
</dbReference>
<evidence type="ECO:0008006" key="4">
    <source>
        <dbReference type="Google" id="ProtNLM"/>
    </source>
</evidence>
<sequence>MKKYILHIFLFISIIGFAQDGMVKAEIDTANIRIGEQFQLKISVNETKNVIIPKLLLKGLEVVDSTKVDTIKNSLIRKYILTGFDSGAFYIPQQQIFVKNQAYLTDSLLVNVATVAIDTTKVKKFPIKSIKKEPYTFDDFKIYLYILLAALAIIGFWIYWFVIRKRKEEEDGPTYRTLPPYEEAIYRLNELDEKLLWQNNKVKEYYSELTEIVRGYIERELKVPALENTTDEVLEMLRNFKQADTIQTSQETLDKLRSLLREADLVKFAKSKPLALEIEEDRKDAQEIVSNLKPKPIIEADDELE</sequence>
<dbReference type="OrthoDB" id="9807384at2"/>
<dbReference type="Proteomes" id="UP000307140">
    <property type="component" value="Unassembled WGS sequence"/>
</dbReference>
<evidence type="ECO:0000313" key="2">
    <source>
        <dbReference type="EMBL" id="TMM29883.1"/>
    </source>
</evidence>
<evidence type="ECO:0000313" key="3">
    <source>
        <dbReference type="Proteomes" id="UP000307140"/>
    </source>
</evidence>
<keyword evidence="1" id="KW-1133">Transmembrane helix</keyword>
<dbReference type="InterPro" id="IPR025738">
    <property type="entry name" value="BatD"/>
</dbReference>
<comment type="caution">
    <text evidence="2">The sequence shown here is derived from an EMBL/GenBank/DDBJ whole genome shotgun (WGS) entry which is preliminary data.</text>
</comment>
<keyword evidence="1" id="KW-0812">Transmembrane</keyword>
<proteinExistence type="predicted"/>
<evidence type="ECO:0000256" key="1">
    <source>
        <dbReference type="SAM" id="Phobius"/>
    </source>
</evidence>